<dbReference type="EMBL" id="CP118709">
    <property type="protein sequence ID" value="WGK82057.1"/>
    <property type="molecule type" value="Genomic_DNA"/>
</dbReference>
<reference evidence="2" key="1">
    <citation type="submission" date="2022-02" db="EMBL/GenBank/DDBJ databases">
        <title>Emergence and expansion in Europe of a Vibrio aestuarianus clonal complex pathogenic for oysters.</title>
        <authorList>
            <person name="Mesnil A."/>
            <person name="Travers M.-A."/>
        </authorList>
    </citation>
    <scope>NUCLEOTIDE SEQUENCE</scope>
    <source>
        <strain evidence="2">U29</strain>
    </source>
</reference>
<feature type="region of interest" description="Disordered" evidence="1">
    <location>
        <begin position="373"/>
        <end position="399"/>
    </location>
</feature>
<evidence type="ECO:0000313" key="3">
    <source>
        <dbReference type="Proteomes" id="UP001239257"/>
    </source>
</evidence>
<sequence>MSTRRYLELIKNSSEEDLKLYIYIIKWELENKRDEVIDLSNRNKSSLQLILKELIRDKLDIEYKYLEGDDLTEYENEDLDDFISSLFSRAQQIRGDISKQIEWLSEPRPLYFFSVLMRAVINNNITDLSYPVTSVDFKKTKIDFKTAKSTKDTDTDKHKLSKFAQMALDYANQPHFLAALKNICPNKTSPAQDSIARTLEYIAVSCHVDDQRVMLEIINDIESLYQLSCRYVNTEWNVFNSNDEKLNAWYYHYLMKKYPGTGLNTTNDSIKQKHTIMCIFDVLCATTSPDDLSEKSSEATTFKKVVKELTDSFSRKAKSSSSQSNAFKTKEEKTLTFSEVDWAKLIELTGSDGRNEIKAKLKKLIDRELENRKNAKEGNVGQDSNDDSLTMPSEQKKKVTNLDKIFETKTFGRPLLKRD</sequence>
<dbReference type="RefSeq" id="WP_261916986.1">
    <property type="nucleotide sequence ID" value="NZ_CP118709.1"/>
</dbReference>
<organism evidence="2 3">
    <name type="scientific">Vibrio aestuarianus</name>
    <dbReference type="NCBI Taxonomy" id="28171"/>
    <lineage>
        <taxon>Bacteria</taxon>
        <taxon>Pseudomonadati</taxon>
        <taxon>Pseudomonadota</taxon>
        <taxon>Gammaproteobacteria</taxon>
        <taxon>Vibrionales</taxon>
        <taxon>Vibrionaceae</taxon>
        <taxon>Vibrio</taxon>
    </lineage>
</organism>
<accession>A0AAX3U4X2</accession>
<evidence type="ECO:0000256" key="1">
    <source>
        <dbReference type="SAM" id="MobiDB-lite"/>
    </source>
</evidence>
<evidence type="ECO:0000313" key="2">
    <source>
        <dbReference type="EMBL" id="WGK82057.1"/>
    </source>
</evidence>
<dbReference type="AlphaFoldDB" id="A0AAX3U4X2"/>
<proteinExistence type="predicted"/>
<feature type="compositionally biased region" description="Polar residues" evidence="1">
    <location>
        <begin position="381"/>
        <end position="393"/>
    </location>
</feature>
<protein>
    <submittedName>
        <fullName evidence="2">Uncharacterized protein</fullName>
    </submittedName>
</protein>
<dbReference type="Proteomes" id="UP001239257">
    <property type="component" value="Chromosome 1"/>
</dbReference>
<gene>
    <name evidence="2" type="ORF">PYE51_02060</name>
</gene>
<name>A0AAX3U4X2_9VIBR</name>